<dbReference type="GO" id="GO:0005634">
    <property type="term" value="C:nucleus"/>
    <property type="evidence" value="ECO:0007669"/>
    <property type="project" value="TreeGrafter"/>
</dbReference>
<dbReference type="Proteomes" id="UP001172102">
    <property type="component" value="Unassembled WGS sequence"/>
</dbReference>
<evidence type="ECO:0000259" key="9">
    <source>
        <dbReference type="PROSITE" id="PS50305"/>
    </source>
</evidence>
<dbReference type="PANTHER" id="PTHR11085">
    <property type="entry name" value="NAD-DEPENDENT PROTEIN DEACYLASE SIRTUIN-5, MITOCHONDRIAL-RELATED"/>
    <property type="match status" value="1"/>
</dbReference>
<evidence type="ECO:0000256" key="3">
    <source>
        <dbReference type="ARBA" id="ARBA00022679"/>
    </source>
</evidence>
<evidence type="ECO:0000313" key="11">
    <source>
        <dbReference type="Proteomes" id="UP001172102"/>
    </source>
</evidence>
<keyword evidence="5 7" id="KW-0862">Zinc</keyword>
<feature type="region of interest" description="Disordered" evidence="8">
    <location>
        <begin position="340"/>
        <end position="382"/>
    </location>
</feature>
<dbReference type="GO" id="GO:0046872">
    <property type="term" value="F:metal ion binding"/>
    <property type="evidence" value="ECO:0007669"/>
    <property type="project" value="UniProtKB-KW"/>
</dbReference>
<sequence>MGQNESVISDDTPPETLRERSLAAVADHINAGRARRIVVMTGAGISTAAGIPDFRSPETGLYANLAKLDLPEPEAVFDLRFFEKNPKPFYVLAKDLYPGNFHPTVSHTFISLLAKKGLLHQLFTQNIDCLERAAGIPSELIVEAHGSFASQRCIECKAPYPEDLMREHVARADVPRCIRAGDCGGLVKPDIVFFHEALPMLFYDRKDLIEKADLALVMGTSLQVHPFAGLPNYVPEGVPRVLFNMERVGSLGTQADDVLALGDCDAGVRELADLLGWREELEAQWRGLVGEEEAERQLSGRKKREAELHDEVIHLADRVDEVLHLDGHVGANKVGSFISSSSKDAEVGQHSAIREESPQADSSAPPVGAPGKEQEASQAVQPLESVQQVDVAVLQGAAHQHVDVYVGGLCSPPQAVGQGDVQTGGGQRVPQAGKAAPENAQASTSDQPAV</sequence>
<keyword evidence="11" id="KW-1185">Reference proteome</keyword>
<dbReference type="PANTHER" id="PTHR11085:SF6">
    <property type="entry name" value="NAD-DEPENDENT PROTEIN DEACETYLASE SIRTUIN-2"/>
    <property type="match status" value="1"/>
</dbReference>
<dbReference type="InterPro" id="IPR050134">
    <property type="entry name" value="NAD-dep_sirtuin_deacylases"/>
</dbReference>
<evidence type="ECO:0000256" key="5">
    <source>
        <dbReference type="ARBA" id="ARBA00022833"/>
    </source>
</evidence>
<evidence type="ECO:0000256" key="8">
    <source>
        <dbReference type="SAM" id="MobiDB-lite"/>
    </source>
</evidence>
<evidence type="ECO:0000256" key="4">
    <source>
        <dbReference type="ARBA" id="ARBA00022723"/>
    </source>
</evidence>
<name>A0AA40EC96_9PEZI</name>
<dbReference type="Pfam" id="PF02146">
    <property type="entry name" value="SIR2"/>
    <property type="match status" value="1"/>
</dbReference>
<gene>
    <name evidence="10" type="ORF">B0H67DRAFT_560703</name>
</gene>
<accession>A0AA40EC96</accession>
<evidence type="ECO:0000256" key="6">
    <source>
        <dbReference type="ARBA" id="ARBA00023027"/>
    </source>
</evidence>
<dbReference type="GO" id="GO:0070403">
    <property type="term" value="F:NAD+ binding"/>
    <property type="evidence" value="ECO:0007669"/>
    <property type="project" value="InterPro"/>
</dbReference>
<feature type="domain" description="Deacetylase sirtuin-type" evidence="9">
    <location>
        <begin position="15"/>
        <end position="278"/>
    </location>
</feature>
<feature type="binding site" evidence="7">
    <location>
        <position position="177"/>
    </location>
    <ligand>
        <name>Zn(2+)</name>
        <dbReference type="ChEBI" id="CHEBI:29105"/>
    </ligand>
</feature>
<feature type="binding site" evidence="7">
    <location>
        <position position="156"/>
    </location>
    <ligand>
        <name>Zn(2+)</name>
        <dbReference type="ChEBI" id="CHEBI:29105"/>
    </ligand>
</feature>
<dbReference type="InterPro" id="IPR029035">
    <property type="entry name" value="DHS-like_NAD/FAD-binding_dom"/>
</dbReference>
<evidence type="ECO:0000313" key="10">
    <source>
        <dbReference type="EMBL" id="KAK0730083.1"/>
    </source>
</evidence>
<comment type="similarity">
    <text evidence="2">Belongs to the sirtuin family. Class I subfamily.</text>
</comment>
<evidence type="ECO:0000256" key="1">
    <source>
        <dbReference type="ARBA" id="ARBA00001947"/>
    </source>
</evidence>
<reference evidence="10" key="1">
    <citation type="submission" date="2023-06" db="EMBL/GenBank/DDBJ databases">
        <title>Genome-scale phylogeny and comparative genomics of the fungal order Sordariales.</title>
        <authorList>
            <consortium name="Lawrence Berkeley National Laboratory"/>
            <person name="Hensen N."/>
            <person name="Bonometti L."/>
            <person name="Westerberg I."/>
            <person name="Brannstrom I.O."/>
            <person name="Guillou S."/>
            <person name="Cros-Aarteil S."/>
            <person name="Calhoun S."/>
            <person name="Haridas S."/>
            <person name="Kuo A."/>
            <person name="Mondo S."/>
            <person name="Pangilinan J."/>
            <person name="Riley R."/>
            <person name="Labutti K."/>
            <person name="Andreopoulos B."/>
            <person name="Lipzen A."/>
            <person name="Chen C."/>
            <person name="Yanf M."/>
            <person name="Daum C."/>
            <person name="Ng V."/>
            <person name="Clum A."/>
            <person name="Steindorff A."/>
            <person name="Ohm R."/>
            <person name="Martin F."/>
            <person name="Silar P."/>
            <person name="Natvig D."/>
            <person name="Lalanne C."/>
            <person name="Gautier V."/>
            <person name="Ament-Velasquez S.L."/>
            <person name="Kruys A."/>
            <person name="Hutchinson M.I."/>
            <person name="Powell A.J."/>
            <person name="Barry K."/>
            <person name="Miller A.N."/>
            <person name="Grigoriev I.V."/>
            <person name="Debuchy R."/>
            <person name="Gladieux P."/>
            <person name="Thoren M.H."/>
            <person name="Johannesson H."/>
        </authorList>
    </citation>
    <scope>NUCLEOTIDE SEQUENCE</scope>
    <source>
        <strain evidence="10">SMH4607-1</strain>
    </source>
</reference>
<feature type="compositionally biased region" description="Polar residues" evidence="8">
    <location>
        <begin position="440"/>
        <end position="450"/>
    </location>
</feature>
<dbReference type="InterPro" id="IPR026591">
    <property type="entry name" value="Sirtuin_cat_small_dom_sf"/>
</dbReference>
<dbReference type="GO" id="GO:0017136">
    <property type="term" value="F:histone deacetylase activity, NAD-dependent"/>
    <property type="evidence" value="ECO:0007669"/>
    <property type="project" value="TreeGrafter"/>
</dbReference>
<feature type="compositionally biased region" description="Basic and acidic residues" evidence="8">
    <location>
        <begin position="343"/>
        <end position="357"/>
    </location>
</feature>
<dbReference type="CDD" id="cd01408">
    <property type="entry name" value="SIRT1"/>
    <property type="match status" value="1"/>
</dbReference>
<dbReference type="AlphaFoldDB" id="A0AA40EC96"/>
<dbReference type="Gene3D" id="3.30.1600.10">
    <property type="entry name" value="SIR2/SIRT2 'Small Domain"/>
    <property type="match status" value="1"/>
</dbReference>
<feature type="region of interest" description="Disordered" evidence="8">
    <location>
        <begin position="407"/>
        <end position="450"/>
    </location>
</feature>
<keyword evidence="6" id="KW-0520">NAD</keyword>
<comment type="cofactor">
    <cofactor evidence="1">
        <name>Zn(2+)</name>
        <dbReference type="ChEBI" id="CHEBI:29105"/>
    </cofactor>
</comment>
<feature type="binding site" evidence="7">
    <location>
        <position position="153"/>
    </location>
    <ligand>
        <name>Zn(2+)</name>
        <dbReference type="ChEBI" id="CHEBI:29105"/>
    </ligand>
</feature>
<feature type="binding site" evidence="7">
    <location>
        <position position="183"/>
    </location>
    <ligand>
        <name>Zn(2+)</name>
        <dbReference type="ChEBI" id="CHEBI:29105"/>
    </ligand>
</feature>
<evidence type="ECO:0000256" key="7">
    <source>
        <dbReference type="PROSITE-ProRule" id="PRU00236"/>
    </source>
</evidence>
<keyword evidence="3" id="KW-0808">Transferase</keyword>
<dbReference type="EMBL" id="JAUKUA010000001">
    <property type="protein sequence ID" value="KAK0730083.1"/>
    <property type="molecule type" value="Genomic_DNA"/>
</dbReference>
<dbReference type="InterPro" id="IPR003000">
    <property type="entry name" value="Sirtuin"/>
</dbReference>
<dbReference type="InterPro" id="IPR026590">
    <property type="entry name" value="Ssirtuin_cat_dom"/>
</dbReference>
<comment type="caution">
    <text evidence="10">The sequence shown here is derived from an EMBL/GenBank/DDBJ whole genome shotgun (WGS) entry which is preliminary data.</text>
</comment>
<protein>
    <submittedName>
        <fullName evidence="10">DHS-like NAD/FAD-binding domain-containing protein</fullName>
    </submittedName>
</protein>
<feature type="active site" description="Proton acceptor" evidence="7">
    <location>
        <position position="145"/>
    </location>
</feature>
<proteinExistence type="inferred from homology"/>
<dbReference type="Gene3D" id="3.40.50.1220">
    <property type="entry name" value="TPP-binding domain"/>
    <property type="match status" value="1"/>
</dbReference>
<dbReference type="PROSITE" id="PS50305">
    <property type="entry name" value="SIRTUIN"/>
    <property type="match status" value="1"/>
</dbReference>
<organism evidence="10 11">
    <name type="scientific">Lasiosphaeris hirsuta</name>
    <dbReference type="NCBI Taxonomy" id="260670"/>
    <lineage>
        <taxon>Eukaryota</taxon>
        <taxon>Fungi</taxon>
        <taxon>Dikarya</taxon>
        <taxon>Ascomycota</taxon>
        <taxon>Pezizomycotina</taxon>
        <taxon>Sordariomycetes</taxon>
        <taxon>Sordariomycetidae</taxon>
        <taxon>Sordariales</taxon>
        <taxon>Lasiosphaeriaceae</taxon>
        <taxon>Lasiosphaeris</taxon>
    </lineage>
</organism>
<dbReference type="SUPFAM" id="SSF52467">
    <property type="entry name" value="DHS-like NAD/FAD-binding domain"/>
    <property type="match status" value="1"/>
</dbReference>
<keyword evidence="4 7" id="KW-0479">Metal-binding</keyword>
<evidence type="ECO:0000256" key="2">
    <source>
        <dbReference type="ARBA" id="ARBA00006924"/>
    </source>
</evidence>